<sequence>MAFSVQAIEWTEAEKDFLKTSPVITLGSDFAWPPFDFVDKQGVHRGISSDILALISAKTGLQFKVESDIWNNTMEKVHRQQVDGLVCAAPTPKREDFLYFTEPYAVMPLAIVTQNTNTQIKSISALNGKIAAINKGSYLHEWLNKHHPNINLLLASSNIEAVEAVSFGQADAYLGNIAVATYTIKASYLTNLKVAAKINELATRTAIGISKQKPILFSIMQKALSDISLDQHLFIQNKWFHESLKPKLNLTQQQQDWIKEHPVIKVAFDKSWRPFAFLNNDHQPVGLSVDYLNLLAQKVGLNIEYQAYDWQQSLDKVKQEEVDLIIAAYKTEDRQQFAQFSEPYYDAITYFFIRDDINAHNLDDLAGKTLAVTRGHAFISTFKRLYPDIKVLETENINQAIEAVINKKADIIYETYAVLTNVLNHKGIKTIIPFRSAKDSQLTQLHFMLGKNTGELAAILNQGINLMTRQDKQAIERKWLELKLQLETSFLFKGLNKAEIDWMQRHPNVVFSGDPNWLPYEGVNSQGEYTGIVADYIKLLAENSLLKFDFIPTKSWQETLALSQKNVADVISGDIDDVTLKKNYRPIKPYLSNPIVIATQENAGFVNNLADLKSYKIAVIKGYGYTHKILAQYPGLNFIEVLDAEAALQGVSDGVFDAALLSLAKARYLLIQGDYYNVKVAGKTSVDMKVTLFVDKNKPMLHQILDKMMQHLSEQNGNEILNRWTRLELNKPIDYTIIIKVILVAVTLLLFIVFWNLKLKKEIIQRKHTEHQLAIEKNNFKALFEQAADAYILLKDTKITACNKATLILFGLRHQSELLNTELIEWAPTYQFDDNSSRDKLNKALNVAIQQGGNRFDWQCLPTTNQLFWVDIVAVPIQHQGESCLFLTLRDKTEQKRLETRLKDNQSQLELLLNNLPLIVLVTDLDGNILLANQKALDEYRLTAEQATQLNVSDYYYRETDRDRLVSSLNQGQAVYQRILEMKKYGGGVKSMMVSVIPLLFNNQHSLLTIAVDLSERVEMEAQLTQAKELAESANKAKSEFLANMSHEIRTPMNAIIGFTELLDAQLQDDKLKSFVNVIQSAGSTLLMLINDILDLSKIESGKLRIEHKANSIASICEDVKSVFLLKIEQKDLLFTLDVDSNIPESILIDATRLRQILFNLVGNAVKFTEQGTVSLSVTAQKVETHTSKVDLLIQIKDTGIGIAKSQQEKIFNVFAQQEGQDVRKFGGTGLGLSITKRLVEMMGGEISVASQPNKGACFSVLFKGLDIAAVAQQKTVDTSFNINPDTMIFEPARILVVDDIENNRALLKGNFEQSKLTVLEAENGLQATEICQQQALDLIIMDIRMPVMDGYQAAEKIKTQFPNLPIVALTASVMQDEYDQAKQKWFDDYLRKPILRTDLFATLSKHLNYTQLESPQTEFDGFKVETLSVNEKEKLKQILNDDVQQAYQQAASNNQVNEIKAFAKHLAELAIQHQCLVLDRYSSLLLAKVDSFDIAAMGLLLKQFAKLLREIDLTD</sequence>
<keyword evidence="12" id="KW-1185">Reference proteome</keyword>
<dbReference type="Pfam" id="PF00512">
    <property type="entry name" value="HisKA"/>
    <property type="match status" value="1"/>
</dbReference>
<dbReference type="InterPro" id="IPR004358">
    <property type="entry name" value="Sig_transdc_His_kin-like_C"/>
</dbReference>
<dbReference type="Pfam" id="PF00497">
    <property type="entry name" value="SBP_bac_3"/>
    <property type="match status" value="3"/>
</dbReference>
<feature type="modified residue" description="4-aspartylphosphate" evidence="6">
    <location>
        <position position="1343"/>
    </location>
</feature>
<dbReference type="PROSITE" id="PS50110">
    <property type="entry name" value="RESPONSE_REGULATORY"/>
    <property type="match status" value="1"/>
</dbReference>
<dbReference type="Pfam" id="PF00072">
    <property type="entry name" value="Response_reg"/>
    <property type="match status" value="1"/>
</dbReference>
<dbReference type="PANTHER" id="PTHR43047:SF72">
    <property type="entry name" value="OSMOSENSING HISTIDINE PROTEIN KINASE SLN1"/>
    <property type="match status" value="1"/>
</dbReference>
<dbReference type="InterPro" id="IPR013767">
    <property type="entry name" value="PAS_fold"/>
</dbReference>
<dbReference type="Pfam" id="PF02518">
    <property type="entry name" value="HATPase_c"/>
    <property type="match status" value="1"/>
</dbReference>
<dbReference type="PANTHER" id="PTHR43047">
    <property type="entry name" value="TWO-COMPONENT HISTIDINE PROTEIN KINASE"/>
    <property type="match status" value="1"/>
</dbReference>
<feature type="domain" description="PAS" evidence="10">
    <location>
        <begin position="905"/>
        <end position="983"/>
    </location>
</feature>
<evidence type="ECO:0000259" key="9">
    <source>
        <dbReference type="PROSITE" id="PS50110"/>
    </source>
</evidence>
<reference evidence="11" key="1">
    <citation type="submission" date="2022-10" db="EMBL/GenBank/DDBJ databases">
        <title>Catenovulum adriacola sp. nov. isolated in the Harbour of Susak.</title>
        <authorList>
            <person name="Schoch T."/>
            <person name="Reich S.J."/>
            <person name="Stoeferle S."/>
            <person name="Flaiz M."/>
            <person name="Kazda M."/>
            <person name="Riedel C.U."/>
            <person name="Duerre P."/>
        </authorList>
    </citation>
    <scope>NUCLEOTIDE SEQUENCE</scope>
    <source>
        <strain evidence="11">TS8</strain>
    </source>
</reference>
<dbReference type="NCBIfam" id="TIGR00229">
    <property type="entry name" value="sensory_box"/>
    <property type="match status" value="1"/>
</dbReference>
<dbReference type="RefSeq" id="WP_268075164.1">
    <property type="nucleotide sequence ID" value="NZ_CP109965.1"/>
</dbReference>
<dbReference type="SUPFAM" id="SSF55785">
    <property type="entry name" value="PYP-like sensor domain (PAS domain)"/>
    <property type="match status" value="2"/>
</dbReference>
<dbReference type="SUPFAM" id="SSF53850">
    <property type="entry name" value="Periplasmic binding protein-like II"/>
    <property type="match status" value="3"/>
</dbReference>
<comment type="catalytic activity">
    <reaction evidence="1">
        <text>ATP + protein L-histidine = ADP + protein N-phospho-L-histidine.</text>
        <dbReference type="EC" id="2.7.13.3"/>
    </reaction>
</comment>
<dbReference type="Gene3D" id="3.40.190.10">
    <property type="entry name" value="Periplasmic binding protein-like II"/>
    <property type="match status" value="6"/>
</dbReference>
<dbReference type="PROSITE" id="PS50109">
    <property type="entry name" value="HIS_KIN"/>
    <property type="match status" value="1"/>
</dbReference>
<evidence type="ECO:0000256" key="5">
    <source>
        <dbReference type="ARBA" id="ARBA00022777"/>
    </source>
</evidence>
<evidence type="ECO:0000256" key="2">
    <source>
        <dbReference type="ARBA" id="ARBA00012438"/>
    </source>
</evidence>
<dbReference type="Gene3D" id="3.30.565.10">
    <property type="entry name" value="Histidine kinase-like ATPase, C-terminal domain"/>
    <property type="match status" value="1"/>
</dbReference>
<dbReference type="EC" id="2.7.13.3" evidence="2"/>
<accession>A0ABY7AR55</accession>
<dbReference type="InterPro" id="IPR001638">
    <property type="entry name" value="Solute-binding_3/MltF_N"/>
</dbReference>
<dbReference type="InterPro" id="IPR001789">
    <property type="entry name" value="Sig_transdc_resp-reg_receiver"/>
</dbReference>
<dbReference type="Proteomes" id="UP001163726">
    <property type="component" value="Chromosome"/>
</dbReference>
<dbReference type="Gene3D" id="1.10.287.130">
    <property type="match status" value="1"/>
</dbReference>
<dbReference type="CDD" id="cd17546">
    <property type="entry name" value="REC_hyHK_CKI1_RcsC-like"/>
    <property type="match status" value="1"/>
</dbReference>
<dbReference type="PROSITE" id="PS50112">
    <property type="entry name" value="PAS"/>
    <property type="match status" value="1"/>
</dbReference>
<gene>
    <name evidence="11" type="ORF">OLW01_03130</name>
</gene>
<dbReference type="Pfam" id="PF13426">
    <property type="entry name" value="PAS_9"/>
    <property type="match status" value="1"/>
</dbReference>
<feature type="domain" description="Response regulatory" evidence="9">
    <location>
        <begin position="1294"/>
        <end position="1408"/>
    </location>
</feature>
<dbReference type="InterPro" id="IPR000014">
    <property type="entry name" value="PAS"/>
</dbReference>
<dbReference type="SUPFAM" id="SSF55874">
    <property type="entry name" value="ATPase domain of HSP90 chaperone/DNA topoisomerase II/histidine kinase"/>
    <property type="match status" value="1"/>
</dbReference>
<dbReference type="InterPro" id="IPR036097">
    <property type="entry name" value="HisK_dim/P_sf"/>
</dbReference>
<keyword evidence="5" id="KW-0418">Kinase</keyword>
<dbReference type="PRINTS" id="PR00344">
    <property type="entry name" value="BCTRLSENSOR"/>
</dbReference>
<dbReference type="SUPFAM" id="SSF47384">
    <property type="entry name" value="Homodimeric domain of signal transducing histidine kinase"/>
    <property type="match status" value="1"/>
</dbReference>
<keyword evidence="7" id="KW-1133">Transmembrane helix</keyword>
<feature type="transmembrane region" description="Helical" evidence="7">
    <location>
        <begin position="737"/>
        <end position="757"/>
    </location>
</feature>
<feature type="domain" description="Histidine kinase" evidence="8">
    <location>
        <begin position="1044"/>
        <end position="1267"/>
    </location>
</feature>
<dbReference type="CDD" id="cd00130">
    <property type="entry name" value="PAS"/>
    <property type="match status" value="1"/>
</dbReference>
<dbReference type="InterPro" id="IPR005467">
    <property type="entry name" value="His_kinase_dom"/>
</dbReference>
<organism evidence="11 12">
    <name type="scientific">Catenovulum adriaticum</name>
    <dbReference type="NCBI Taxonomy" id="2984846"/>
    <lineage>
        <taxon>Bacteria</taxon>
        <taxon>Pseudomonadati</taxon>
        <taxon>Pseudomonadota</taxon>
        <taxon>Gammaproteobacteria</taxon>
        <taxon>Alteromonadales</taxon>
        <taxon>Alteromonadaceae</taxon>
        <taxon>Catenovulum</taxon>
    </lineage>
</organism>
<name>A0ABY7AR55_9ALTE</name>
<dbReference type="SMART" id="SM00062">
    <property type="entry name" value="PBPb"/>
    <property type="match status" value="3"/>
</dbReference>
<evidence type="ECO:0000313" key="12">
    <source>
        <dbReference type="Proteomes" id="UP001163726"/>
    </source>
</evidence>
<keyword evidence="3 6" id="KW-0597">Phosphoprotein</keyword>
<protein>
    <recommendedName>
        <fullName evidence="2">histidine kinase</fullName>
        <ecNumber evidence="2">2.7.13.3</ecNumber>
    </recommendedName>
</protein>
<dbReference type="Pfam" id="PF00989">
    <property type="entry name" value="PAS"/>
    <property type="match status" value="1"/>
</dbReference>
<dbReference type="Gene3D" id="3.40.50.2300">
    <property type="match status" value="1"/>
</dbReference>
<dbReference type="CDD" id="cd16922">
    <property type="entry name" value="HATPase_EvgS-ArcB-TorS-like"/>
    <property type="match status" value="1"/>
</dbReference>
<dbReference type="InterPro" id="IPR036890">
    <property type="entry name" value="HATPase_C_sf"/>
</dbReference>
<dbReference type="InterPro" id="IPR003661">
    <property type="entry name" value="HisK_dim/P_dom"/>
</dbReference>
<evidence type="ECO:0000256" key="3">
    <source>
        <dbReference type="ARBA" id="ARBA00022553"/>
    </source>
</evidence>
<evidence type="ECO:0000256" key="4">
    <source>
        <dbReference type="ARBA" id="ARBA00022679"/>
    </source>
</evidence>
<dbReference type="CDD" id="cd01007">
    <property type="entry name" value="PBP2_BvgS_HisK_like"/>
    <property type="match status" value="3"/>
</dbReference>
<dbReference type="EMBL" id="CP109965">
    <property type="protein sequence ID" value="WAJ70819.1"/>
    <property type="molecule type" value="Genomic_DNA"/>
</dbReference>
<evidence type="ECO:0000259" key="8">
    <source>
        <dbReference type="PROSITE" id="PS50109"/>
    </source>
</evidence>
<dbReference type="SMART" id="SM00091">
    <property type="entry name" value="PAS"/>
    <property type="match status" value="2"/>
</dbReference>
<dbReference type="SMART" id="SM00388">
    <property type="entry name" value="HisKA"/>
    <property type="match status" value="1"/>
</dbReference>
<dbReference type="InterPro" id="IPR035965">
    <property type="entry name" value="PAS-like_dom_sf"/>
</dbReference>
<evidence type="ECO:0000256" key="7">
    <source>
        <dbReference type="SAM" id="Phobius"/>
    </source>
</evidence>
<dbReference type="InterPro" id="IPR003594">
    <property type="entry name" value="HATPase_dom"/>
</dbReference>
<dbReference type="Gene3D" id="3.30.450.20">
    <property type="entry name" value="PAS domain"/>
    <property type="match status" value="2"/>
</dbReference>
<dbReference type="SMART" id="SM00448">
    <property type="entry name" value="REC"/>
    <property type="match status" value="1"/>
</dbReference>
<proteinExistence type="predicted"/>
<dbReference type="SMART" id="SM00387">
    <property type="entry name" value="HATPase_c"/>
    <property type="match status" value="1"/>
</dbReference>
<dbReference type="SUPFAM" id="SSF52172">
    <property type="entry name" value="CheY-like"/>
    <property type="match status" value="1"/>
</dbReference>
<keyword evidence="7" id="KW-0812">Transmembrane</keyword>
<evidence type="ECO:0000259" key="10">
    <source>
        <dbReference type="PROSITE" id="PS50112"/>
    </source>
</evidence>
<dbReference type="InterPro" id="IPR011006">
    <property type="entry name" value="CheY-like_superfamily"/>
</dbReference>
<evidence type="ECO:0000313" key="11">
    <source>
        <dbReference type="EMBL" id="WAJ70819.1"/>
    </source>
</evidence>
<keyword evidence="7" id="KW-0472">Membrane</keyword>
<dbReference type="CDD" id="cd00082">
    <property type="entry name" value="HisKA"/>
    <property type="match status" value="1"/>
</dbReference>
<evidence type="ECO:0000256" key="6">
    <source>
        <dbReference type="PROSITE-ProRule" id="PRU00169"/>
    </source>
</evidence>
<evidence type="ECO:0000256" key="1">
    <source>
        <dbReference type="ARBA" id="ARBA00000085"/>
    </source>
</evidence>
<keyword evidence="4" id="KW-0808">Transferase</keyword>